<name>Q7XLA8_ORYSJ</name>
<organism evidence="3 4">
    <name type="scientific">Oryza sativa subsp. japonica</name>
    <name type="common">Rice</name>
    <dbReference type="NCBI Taxonomy" id="39947"/>
    <lineage>
        <taxon>Eukaryota</taxon>
        <taxon>Viridiplantae</taxon>
        <taxon>Streptophyta</taxon>
        <taxon>Embryophyta</taxon>
        <taxon>Tracheophyta</taxon>
        <taxon>Spermatophyta</taxon>
        <taxon>Magnoliopsida</taxon>
        <taxon>Liliopsida</taxon>
        <taxon>Poales</taxon>
        <taxon>Poaceae</taxon>
        <taxon>BOP clade</taxon>
        <taxon>Oryzoideae</taxon>
        <taxon>Oryzeae</taxon>
        <taxon>Oryzinae</taxon>
        <taxon>Oryza</taxon>
        <taxon>Oryza sativa</taxon>
    </lineage>
</organism>
<sequence>MAHWASLVPNLLKRSLHPSPHMTGPARYPHGFLALAVFVPQPSPWRLRPGLVEGSHAIPPTSPSQARRWASLCGPSAVRPEPMGIYRFAWPWDTWRLMIGRGGLSLFDIAPRKPDPASVTGPNPGKIDDDTTNLVSALGKAVVPKPADNRTMVFAVFFEAGLRFPCNVLLPEILRLFYVELPQLSPSALVRIAIFDWACRTGRFEPSAELFGAIFYATVNLKTKKTAFGSVNFNVRPERSDLWPVNASMSKWDRHWMSKWFYHSIPFEARKPKVAGIMEARFSLLRKVCLRLSCRDLVEEFCVLQIFLLSQSLQIEVDRDEEADGLSKLVMPKGGAKMLTLVQAEAEARKVIGDVSITEYSQLLTRQAAGRANHMCDGDLPSRAKPSEVDGDEGTSKKRKRGQDSEEEGEDEVETDVAIEMAANELADNRIEMRGYTPTPSPDHVETGVESNSSPLGRKDLEGAKPLVSIAAAKVAKGGKVKKTSKKKGLVDVACVFSDDESSDETPTSPARRSHGLSTALGATADVGEARGSAAAGTSASADRVVNAAARLFGSPPRDPVASLPAIQKGKKAAIETSASEYSLAAPRFATGDLETQAGLIPFVEGILVAHCSTERTVRARFDGFKNHLRAKDDELGRKSLQMESLANTLKEAKAENRRLQAELEKGSEAKAEIERLKAELKKEQDQSAALTEGSKGWMEFDTGWSSSMRLPTEQ</sequence>
<feature type="compositionally biased region" description="Basic and acidic residues" evidence="2">
    <location>
        <begin position="374"/>
        <end position="388"/>
    </location>
</feature>
<evidence type="ECO:0000313" key="3">
    <source>
        <dbReference type="EMBL" id="CAE05242.2"/>
    </source>
</evidence>
<protein>
    <submittedName>
        <fullName evidence="3">OSJNBb0115I09.4 protein</fullName>
    </submittedName>
</protein>
<feature type="region of interest" description="Disordered" evidence="2">
    <location>
        <begin position="373"/>
        <end position="417"/>
    </location>
</feature>
<accession>Q7XLA8</accession>
<evidence type="ECO:0000256" key="1">
    <source>
        <dbReference type="SAM" id="Coils"/>
    </source>
</evidence>
<evidence type="ECO:0000256" key="2">
    <source>
        <dbReference type="SAM" id="MobiDB-lite"/>
    </source>
</evidence>
<reference evidence="4" key="2">
    <citation type="journal article" date="2008" name="Nucleic Acids Res.">
        <title>The rice annotation project database (RAP-DB): 2008 update.</title>
        <authorList>
            <consortium name="The rice annotation project (RAP)"/>
        </authorList>
    </citation>
    <scope>GENOME REANNOTATION</scope>
    <source>
        <strain evidence="4">cv. Nipponbare</strain>
    </source>
</reference>
<keyword evidence="1" id="KW-0175">Coiled coil</keyword>
<dbReference type="AlphaFoldDB" id="Q7XLA8"/>
<dbReference type="EMBL" id="AL731637">
    <property type="protein sequence ID" value="CAE05242.2"/>
    <property type="molecule type" value="Genomic_DNA"/>
</dbReference>
<reference evidence="4" key="1">
    <citation type="journal article" date="2005" name="Nature">
        <title>The map-based sequence of the rice genome.</title>
        <authorList>
            <consortium name="International rice genome sequencing project (IRGSP)"/>
            <person name="Matsumoto T."/>
            <person name="Wu J."/>
            <person name="Kanamori H."/>
            <person name="Katayose Y."/>
            <person name="Fujisawa M."/>
            <person name="Namiki N."/>
            <person name="Mizuno H."/>
            <person name="Yamamoto K."/>
            <person name="Antonio B.A."/>
            <person name="Baba T."/>
            <person name="Sakata K."/>
            <person name="Nagamura Y."/>
            <person name="Aoki H."/>
            <person name="Arikawa K."/>
            <person name="Arita K."/>
            <person name="Bito T."/>
            <person name="Chiden Y."/>
            <person name="Fujitsuka N."/>
            <person name="Fukunaka R."/>
            <person name="Hamada M."/>
            <person name="Harada C."/>
            <person name="Hayashi A."/>
            <person name="Hijishita S."/>
            <person name="Honda M."/>
            <person name="Hosokawa S."/>
            <person name="Ichikawa Y."/>
            <person name="Idonuma A."/>
            <person name="Iijima M."/>
            <person name="Ikeda M."/>
            <person name="Ikeno M."/>
            <person name="Ito K."/>
            <person name="Ito S."/>
            <person name="Ito T."/>
            <person name="Ito Y."/>
            <person name="Ito Y."/>
            <person name="Iwabuchi A."/>
            <person name="Kamiya K."/>
            <person name="Karasawa W."/>
            <person name="Kurita K."/>
            <person name="Katagiri S."/>
            <person name="Kikuta A."/>
            <person name="Kobayashi H."/>
            <person name="Kobayashi N."/>
            <person name="Machita K."/>
            <person name="Maehara T."/>
            <person name="Masukawa M."/>
            <person name="Mizubayashi T."/>
            <person name="Mukai Y."/>
            <person name="Nagasaki H."/>
            <person name="Nagata Y."/>
            <person name="Naito S."/>
            <person name="Nakashima M."/>
            <person name="Nakama Y."/>
            <person name="Nakamichi Y."/>
            <person name="Nakamura M."/>
            <person name="Meguro A."/>
            <person name="Negishi M."/>
            <person name="Ohta I."/>
            <person name="Ohta T."/>
            <person name="Okamoto M."/>
            <person name="Ono N."/>
            <person name="Saji S."/>
            <person name="Sakaguchi M."/>
            <person name="Sakai K."/>
            <person name="Shibata M."/>
            <person name="Shimokawa T."/>
            <person name="Song J."/>
            <person name="Takazaki Y."/>
            <person name="Terasawa K."/>
            <person name="Tsugane M."/>
            <person name="Tsuji K."/>
            <person name="Ueda S."/>
            <person name="Waki K."/>
            <person name="Yamagata H."/>
            <person name="Yamamoto M."/>
            <person name="Yamamoto S."/>
            <person name="Yamane H."/>
            <person name="Yoshiki S."/>
            <person name="Yoshihara R."/>
            <person name="Yukawa K."/>
            <person name="Zhong H."/>
            <person name="Yano M."/>
            <person name="Yuan Q."/>
            <person name="Ouyang S."/>
            <person name="Liu J."/>
            <person name="Jones K.M."/>
            <person name="Gansberger K."/>
            <person name="Moffat K."/>
            <person name="Hill J."/>
            <person name="Bera J."/>
            <person name="Fadrosh D."/>
            <person name="Jin S."/>
            <person name="Johri S."/>
            <person name="Kim M."/>
            <person name="Overton L."/>
            <person name="Reardon M."/>
            <person name="Tsitrin T."/>
            <person name="Vuong H."/>
            <person name="Weaver B."/>
            <person name="Ciecko A."/>
            <person name="Tallon L."/>
            <person name="Jackson J."/>
            <person name="Pai G."/>
            <person name="Aken S.V."/>
            <person name="Utterback T."/>
            <person name="Reidmuller S."/>
            <person name="Feldblyum T."/>
            <person name="Hsiao J."/>
            <person name="Zismann V."/>
            <person name="Iobst S."/>
            <person name="de Vazeille A.R."/>
            <person name="Buell C.R."/>
            <person name="Ying K."/>
            <person name="Li Y."/>
            <person name="Lu T."/>
            <person name="Huang Y."/>
            <person name="Zhao Q."/>
            <person name="Feng Q."/>
            <person name="Zhang L."/>
            <person name="Zhu J."/>
            <person name="Weng Q."/>
            <person name="Mu J."/>
            <person name="Lu Y."/>
            <person name="Fan D."/>
            <person name="Liu Y."/>
            <person name="Guan J."/>
            <person name="Zhang Y."/>
            <person name="Yu S."/>
            <person name="Liu X."/>
            <person name="Zhang Y."/>
            <person name="Hong G."/>
            <person name="Han B."/>
            <person name="Choisne N."/>
            <person name="Demange N."/>
            <person name="Orjeda G."/>
            <person name="Samain S."/>
            <person name="Cattolico L."/>
            <person name="Pelletier E."/>
            <person name="Couloux A."/>
            <person name="Segurens B."/>
            <person name="Wincker P."/>
            <person name="D'Hont A."/>
            <person name="Scarpelli C."/>
            <person name="Weissenbach J."/>
            <person name="Salanoubat M."/>
            <person name="Quetier F."/>
            <person name="Yu Y."/>
            <person name="Kim H.R."/>
            <person name="Rambo T."/>
            <person name="Currie J."/>
            <person name="Collura K."/>
            <person name="Luo M."/>
            <person name="Yang T."/>
            <person name="Ammiraju J.S.S."/>
            <person name="Engler F."/>
            <person name="Soderlund C."/>
            <person name="Wing R.A."/>
            <person name="Palmer L.E."/>
            <person name="de la Bastide M."/>
            <person name="Spiegel L."/>
            <person name="Nascimento L."/>
            <person name="Zutavern T."/>
            <person name="O'Shaughnessy A."/>
            <person name="Dike S."/>
            <person name="Dedhia N."/>
            <person name="Preston R."/>
            <person name="Balija V."/>
            <person name="McCombie W.R."/>
            <person name="Chow T."/>
            <person name="Chen H."/>
            <person name="Chung M."/>
            <person name="Chen C."/>
            <person name="Shaw J."/>
            <person name="Wu H."/>
            <person name="Hsiao K."/>
            <person name="Chao Y."/>
            <person name="Chu M."/>
            <person name="Cheng C."/>
            <person name="Hour A."/>
            <person name="Lee P."/>
            <person name="Lin S."/>
            <person name="Lin Y."/>
            <person name="Liou J."/>
            <person name="Liu S."/>
            <person name="Hsing Y."/>
            <person name="Raghuvanshi S."/>
            <person name="Mohanty A."/>
            <person name="Bharti A.K."/>
            <person name="Gaur A."/>
            <person name="Gupta V."/>
            <person name="Kumar D."/>
            <person name="Ravi V."/>
            <person name="Vij S."/>
            <person name="Kapur A."/>
            <person name="Khurana P."/>
            <person name="Khurana P."/>
            <person name="Khurana J.P."/>
            <person name="Tyagi A.K."/>
            <person name="Gaikwad K."/>
            <person name="Singh A."/>
            <person name="Dalal V."/>
            <person name="Srivastava S."/>
            <person name="Dixit A."/>
            <person name="Pal A.K."/>
            <person name="Ghazi I.A."/>
            <person name="Yadav M."/>
            <person name="Pandit A."/>
            <person name="Bhargava A."/>
            <person name="Sureshbabu K."/>
            <person name="Batra K."/>
            <person name="Sharma T.R."/>
            <person name="Mohapatra T."/>
            <person name="Singh N.K."/>
            <person name="Messing J."/>
            <person name="Nelson A.B."/>
            <person name="Fuks G."/>
            <person name="Kavchok S."/>
            <person name="Keizer G."/>
            <person name="Linton E."/>
            <person name="Llaca V."/>
            <person name="Song R."/>
            <person name="Tanyolac B."/>
            <person name="Young S."/>
            <person name="Ho-Il K."/>
            <person name="Hahn J.H."/>
            <person name="Sangsakoo G."/>
            <person name="Vanavichit A."/>
            <person name="de Mattos Luiz.A.T."/>
            <person name="Zimmer P.D."/>
            <person name="Malone G."/>
            <person name="Dellagostin O."/>
            <person name="de Oliveira A.C."/>
            <person name="Bevan M."/>
            <person name="Bancroft I."/>
            <person name="Minx P."/>
            <person name="Cordum H."/>
            <person name="Wilson R."/>
            <person name="Cheng Z."/>
            <person name="Jin W."/>
            <person name="Jiang J."/>
            <person name="Leong S.A."/>
            <person name="Iwama H."/>
            <person name="Gojobori T."/>
            <person name="Itoh T."/>
            <person name="Niimura Y."/>
            <person name="Fujii Y."/>
            <person name="Habara T."/>
            <person name="Sakai H."/>
            <person name="Sato Y."/>
            <person name="Wilson G."/>
            <person name="Kumar K."/>
            <person name="McCouch S."/>
            <person name="Juretic N."/>
            <person name="Hoen D."/>
            <person name="Wright S."/>
            <person name="Bruskiewich R."/>
            <person name="Bureau T."/>
            <person name="Miyao A."/>
            <person name="Hirochika H."/>
            <person name="Nishikawa T."/>
            <person name="Kadowaki K."/>
            <person name="Sugiura M."/>
            <person name="Burr B."/>
            <person name="Sasaki T."/>
        </authorList>
    </citation>
    <scope>NUCLEOTIDE SEQUENCE [LARGE SCALE GENOMIC DNA]</scope>
    <source>
        <strain evidence="4">cv. Nipponbare</strain>
    </source>
</reference>
<evidence type="ECO:0000313" key="4">
    <source>
        <dbReference type="Proteomes" id="UP000000763"/>
    </source>
</evidence>
<feature type="region of interest" description="Disordered" evidence="2">
    <location>
        <begin position="434"/>
        <end position="460"/>
    </location>
</feature>
<feature type="compositionally biased region" description="Acidic residues" evidence="2">
    <location>
        <begin position="405"/>
        <end position="417"/>
    </location>
</feature>
<gene>
    <name evidence="3" type="primary">OSJNBb0115I09.4</name>
</gene>
<feature type="region of interest" description="Disordered" evidence="2">
    <location>
        <begin position="498"/>
        <end position="518"/>
    </location>
</feature>
<dbReference type="Proteomes" id="UP000000763">
    <property type="component" value="Chromosome 4"/>
</dbReference>
<proteinExistence type="predicted"/>
<feature type="coiled-coil region" evidence="1">
    <location>
        <begin position="636"/>
        <end position="694"/>
    </location>
</feature>